<proteinExistence type="predicted"/>
<feature type="compositionally biased region" description="Basic and acidic residues" evidence="1">
    <location>
        <begin position="44"/>
        <end position="54"/>
    </location>
</feature>
<protein>
    <submittedName>
        <fullName evidence="2">Uncharacterized protein</fullName>
    </submittedName>
</protein>
<feature type="non-terminal residue" evidence="2">
    <location>
        <position position="252"/>
    </location>
</feature>
<evidence type="ECO:0000313" key="2">
    <source>
        <dbReference type="EMBL" id="KMS93475.1"/>
    </source>
</evidence>
<keyword evidence="3" id="KW-1185">Reference proteome</keyword>
<feature type="region of interest" description="Disordered" evidence="1">
    <location>
        <begin position="25"/>
        <end position="57"/>
    </location>
</feature>
<evidence type="ECO:0000313" key="3">
    <source>
        <dbReference type="Proteomes" id="UP000035740"/>
    </source>
</evidence>
<feature type="region of interest" description="Disordered" evidence="1">
    <location>
        <begin position="86"/>
        <end position="118"/>
    </location>
</feature>
<dbReference type="Gramene" id="KMS93475">
    <property type="protein sequence ID" value="KMS93475"/>
    <property type="gene ID" value="BVRB_031100"/>
</dbReference>
<dbReference type="EMBL" id="KQ102346">
    <property type="protein sequence ID" value="KMS93475.1"/>
    <property type="molecule type" value="Genomic_DNA"/>
</dbReference>
<sequence length="252" mass="27790">EPPSDPSPALPSRVVRGEVLLITASSPSSRCLDEQSLEEQEEQEDRHDRQHAHGEQSAIVAFAGRVGEGAQAEHDRVGLHFAEIDQRAKEVVPGPDEGEDGGGRQHGHRKRNDDLPVDAPGRAAIHLRRLIELLGQAAEELHHQEDEEAVGGEELRHHQRQEGIDPAELAEQHILRDQRHLVGQHERHQHHGEPEVLELEVQPGKCKGRHRTGQHIADDRQARNDEAVDVEGGKAGAQAVPAADISIDAPRR</sequence>
<dbReference type="AlphaFoldDB" id="A0A0J8DRV0"/>
<feature type="region of interest" description="Disordered" evidence="1">
    <location>
        <begin position="205"/>
        <end position="252"/>
    </location>
</feature>
<gene>
    <name evidence="2" type="ORF">BVRB_031100</name>
</gene>
<name>A0A0J8DRV0_BETVV</name>
<accession>A0A0J8DRV0</accession>
<reference evidence="2 3" key="1">
    <citation type="journal article" date="2014" name="Nature">
        <title>The genome of the recently domesticated crop plant sugar beet (Beta vulgaris).</title>
        <authorList>
            <person name="Dohm J.C."/>
            <person name="Minoche A.E."/>
            <person name="Holtgrawe D."/>
            <person name="Capella-Gutierrez S."/>
            <person name="Zakrzewski F."/>
            <person name="Tafer H."/>
            <person name="Rupp O."/>
            <person name="Sorensen T.R."/>
            <person name="Stracke R."/>
            <person name="Reinhardt R."/>
            <person name="Goesmann A."/>
            <person name="Kraft T."/>
            <person name="Schulz B."/>
            <person name="Stadler P.F."/>
            <person name="Schmidt T."/>
            <person name="Gabaldon T."/>
            <person name="Lehrach H."/>
            <person name="Weisshaar B."/>
            <person name="Himmelbauer H."/>
        </authorList>
    </citation>
    <scope>NUCLEOTIDE SEQUENCE [LARGE SCALE GENOMIC DNA]</scope>
    <source>
        <tissue evidence="2">Taproot</tissue>
    </source>
</reference>
<evidence type="ECO:0000256" key="1">
    <source>
        <dbReference type="SAM" id="MobiDB-lite"/>
    </source>
</evidence>
<feature type="non-terminal residue" evidence="2">
    <location>
        <position position="1"/>
    </location>
</feature>
<feature type="region of interest" description="Disordered" evidence="1">
    <location>
        <begin position="140"/>
        <end position="161"/>
    </location>
</feature>
<organism evidence="2 3">
    <name type="scientific">Beta vulgaris subsp. vulgaris</name>
    <name type="common">Beet</name>
    <dbReference type="NCBI Taxonomy" id="3555"/>
    <lineage>
        <taxon>Eukaryota</taxon>
        <taxon>Viridiplantae</taxon>
        <taxon>Streptophyta</taxon>
        <taxon>Embryophyta</taxon>
        <taxon>Tracheophyta</taxon>
        <taxon>Spermatophyta</taxon>
        <taxon>Magnoliopsida</taxon>
        <taxon>eudicotyledons</taxon>
        <taxon>Gunneridae</taxon>
        <taxon>Pentapetalae</taxon>
        <taxon>Caryophyllales</taxon>
        <taxon>Chenopodiaceae</taxon>
        <taxon>Betoideae</taxon>
        <taxon>Beta</taxon>
    </lineage>
</organism>
<feature type="compositionally biased region" description="Basic and acidic residues" evidence="1">
    <location>
        <begin position="216"/>
        <end position="226"/>
    </location>
</feature>
<dbReference type="Proteomes" id="UP000035740">
    <property type="component" value="Unassembled WGS sequence"/>
</dbReference>